<dbReference type="InterPro" id="IPR018045">
    <property type="entry name" value="S04_transporter_CS"/>
</dbReference>
<keyword evidence="2 5" id="KW-0812">Transmembrane</keyword>
<feature type="transmembrane region" description="Helical" evidence="5">
    <location>
        <begin position="245"/>
        <end position="267"/>
    </location>
</feature>
<dbReference type="InterPro" id="IPR001902">
    <property type="entry name" value="SLC26A/SulP_fam"/>
</dbReference>
<feature type="transmembrane region" description="Helical" evidence="5">
    <location>
        <begin position="214"/>
        <end position="236"/>
    </location>
</feature>
<keyword evidence="4 5" id="KW-0472">Membrane</keyword>
<dbReference type="NCBIfam" id="TIGR00815">
    <property type="entry name" value="sulP"/>
    <property type="match status" value="1"/>
</dbReference>
<feature type="transmembrane region" description="Helical" evidence="5">
    <location>
        <begin position="155"/>
        <end position="178"/>
    </location>
</feature>
<dbReference type="InterPro" id="IPR011547">
    <property type="entry name" value="SLC26A/SulP_dom"/>
</dbReference>
<sequence>MPNIVLDYPPLTYQERWKYIKARGPSALFGYVSSFFPILSWFHRYNLSWLFQDVIAGITVGLLLVPQGIAYAKVAGLDPQYGLYTSFVGSVTYCLFGTSKDISVGPITVVSLLVGEAIEKVKLENPDISGGEVAACLSVLCGCITLFMGMARMGILVDFISGPAIAGYMTGSAITIGLGQWPKLFGMSNVDTHQPPYLIFIDFFANLPNTQIDAAFGILGLAILYLVKFGTGHLAAKLPRLQKPLFFMGIMRSGLLVILATLISFGINHGHDTSPFHIIKKVPAGFNAIGVPHVRWQVITGCMGVLPSIVLILVLEHVSVAKSFGRLAGYNIQPDQEIIAIGASNMLGAFFGAYPATGAFSRTAVMARSGAKTPLAGIFSGTIVVLALYVLTPCFYFIPEAALAAVVVHAVADLMSGPTYVYELYRTSILELLVFFVGVTLTCFKDVETGIYVSVGMSLIIMLLRLARPPVTAMARAPLKSQHYPPANLSPSTPIPVISNQHYIYFDETDPHFTRAKDPMPPGIVVVRLTESVLYPNAGHVAEILTQIAKERSRNGSPIEDTKSLLWCE</sequence>
<evidence type="ECO:0000313" key="8">
    <source>
        <dbReference type="Proteomes" id="UP000242146"/>
    </source>
</evidence>
<feature type="non-terminal residue" evidence="7">
    <location>
        <position position="569"/>
    </location>
</feature>
<keyword evidence="3 5" id="KW-1133">Transmembrane helix</keyword>
<feature type="transmembrane region" description="Helical" evidence="5">
    <location>
        <begin position="296"/>
        <end position="315"/>
    </location>
</feature>
<feature type="transmembrane region" description="Helical" evidence="5">
    <location>
        <begin position="128"/>
        <end position="148"/>
    </location>
</feature>
<comment type="subcellular location">
    <subcellularLocation>
        <location evidence="1">Membrane</location>
        <topology evidence="1">Multi-pass membrane protein</topology>
    </subcellularLocation>
</comment>
<dbReference type="STRING" id="101127.A0A1X2G605"/>
<evidence type="ECO:0000256" key="1">
    <source>
        <dbReference type="ARBA" id="ARBA00004141"/>
    </source>
</evidence>
<dbReference type="AlphaFoldDB" id="A0A1X2G605"/>
<reference evidence="7 8" key="1">
    <citation type="submission" date="2016-07" db="EMBL/GenBank/DDBJ databases">
        <title>Pervasive Adenine N6-methylation of Active Genes in Fungi.</title>
        <authorList>
            <consortium name="DOE Joint Genome Institute"/>
            <person name="Mondo S.J."/>
            <person name="Dannebaum R.O."/>
            <person name="Kuo R.C."/>
            <person name="Labutti K."/>
            <person name="Haridas S."/>
            <person name="Kuo A."/>
            <person name="Salamov A."/>
            <person name="Ahrendt S.R."/>
            <person name="Lipzen A."/>
            <person name="Sullivan W."/>
            <person name="Andreopoulos W.B."/>
            <person name="Clum A."/>
            <person name="Lindquist E."/>
            <person name="Daum C."/>
            <person name="Ramamoorthy G.K."/>
            <person name="Gryganskyi A."/>
            <person name="Culley D."/>
            <person name="Magnuson J.K."/>
            <person name="James T.Y."/>
            <person name="O'Malley M.A."/>
            <person name="Stajich J.E."/>
            <person name="Spatafora J.W."/>
            <person name="Visel A."/>
            <person name="Grigoriev I.V."/>
        </authorList>
    </citation>
    <scope>NUCLEOTIDE SEQUENCE [LARGE SCALE GENOMIC DNA]</scope>
    <source>
        <strain evidence="7 8">NRRL 3301</strain>
    </source>
</reference>
<dbReference type="OrthoDB" id="288203at2759"/>
<dbReference type="Proteomes" id="UP000242146">
    <property type="component" value="Unassembled WGS sequence"/>
</dbReference>
<feature type="domain" description="SLC26A/SulP transporter" evidence="6">
    <location>
        <begin position="50"/>
        <end position="437"/>
    </location>
</feature>
<feature type="transmembrane region" description="Helical" evidence="5">
    <location>
        <begin position="450"/>
        <end position="467"/>
    </location>
</feature>
<evidence type="ECO:0000256" key="3">
    <source>
        <dbReference type="ARBA" id="ARBA00022989"/>
    </source>
</evidence>
<dbReference type="PROSITE" id="PS01130">
    <property type="entry name" value="SLC26A"/>
    <property type="match status" value="1"/>
</dbReference>
<comment type="caution">
    <text evidence="7">The sequence shown here is derived from an EMBL/GenBank/DDBJ whole genome shotgun (WGS) entry which is preliminary data.</text>
</comment>
<organism evidence="7 8">
    <name type="scientific">Hesseltinella vesiculosa</name>
    <dbReference type="NCBI Taxonomy" id="101127"/>
    <lineage>
        <taxon>Eukaryota</taxon>
        <taxon>Fungi</taxon>
        <taxon>Fungi incertae sedis</taxon>
        <taxon>Mucoromycota</taxon>
        <taxon>Mucoromycotina</taxon>
        <taxon>Mucoromycetes</taxon>
        <taxon>Mucorales</taxon>
        <taxon>Cunninghamellaceae</taxon>
        <taxon>Hesseltinella</taxon>
    </lineage>
</organism>
<name>A0A1X2G605_9FUNG</name>
<feature type="transmembrane region" description="Helical" evidence="5">
    <location>
        <begin position="371"/>
        <end position="389"/>
    </location>
</feature>
<feature type="transmembrane region" description="Helical" evidence="5">
    <location>
        <begin position="49"/>
        <end position="69"/>
    </location>
</feature>
<evidence type="ECO:0000256" key="2">
    <source>
        <dbReference type="ARBA" id="ARBA00022692"/>
    </source>
</evidence>
<gene>
    <name evidence="7" type="ORF">DM01DRAFT_265478</name>
</gene>
<feature type="transmembrane region" description="Helical" evidence="5">
    <location>
        <begin position="26"/>
        <end position="43"/>
    </location>
</feature>
<dbReference type="GO" id="GO:0016020">
    <property type="term" value="C:membrane"/>
    <property type="evidence" value="ECO:0007669"/>
    <property type="project" value="UniProtKB-SubCell"/>
</dbReference>
<dbReference type="EMBL" id="MCGT01000040">
    <property type="protein sequence ID" value="ORX45914.1"/>
    <property type="molecule type" value="Genomic_DNA"/>
</dbReference>
<dbReference type="GO" id="GO:0008271">
    <property type="term" value="F:secondary active sulfate transmembrane transporter activity"/>
    <property type="evidence" value="ECO:0007669"/>
    <property type="project" value="InterPro"/>
</dbReference>
<accession>A0A1X2G605</accession>
<proteinExistence type="predicted"/>
<evidence type="ECO:0000256" key="4">
    <source>
        <dbReference type="ARBA" id="ARBA00023136"/>
    </source>
</evidence>
<feature type="transmembrane region" description="Helical" evidence="5">
    <location>
        <begin position="424"/>
        <end position="444"/>
    </location>
</feature>
<dbReference type="PANTHER" id="PTHR11814">
    <property type="entry name" value="SULFATE TRANSPORTER"/>
    <property type="match status" value="1"/>
</dbReference>
<evidence type="ECO:0000313" key="7">
    <source>
        <dbReference type="EMBL" id="ORX45914.1"/>
    </source>
</evidence>
<evidence type="ECO:0000259" key="6">
    <source>
        <dbReference type="Pfam" id="PF00916"/>
    </source>
</evidence>
<keyword evidence="8" id="KW-1185">Reference proteome</keyword>
<dbReference type="Pfam" id="PF00916">
    <property type="entry name" value="Sulfate_transp"/>
    <property type="match status" value="1"/>
</dbReference>
<evidence type="ECO:0000256" key="5">
    <source>
        <dbReference type="SAM" id="Phobius"/>
    </source>
</evidence>
<protein>
    <recommendedName>
        <fullName evidence="6">SLC26A/SulP transporter domain-containing protein</fullName>
    </recommendedName>
</protein>